<dbReference type="GO" id="GO:0019005">
    <property type="term" value="C:SCF ubiquitin ligase complex"/>
    <property type="evidence" value="ECO:0007669"/>
    <property type="project" value="TreeGrafter"/>
</dbReference>
<dbReference type="Gene3D" id="1.20.1280.50">
    <property type="match status" value="1"/>
</dbReference>
<dbReference type="InterPro" id="IPR036047">
    <property type="entry name" value="F-box-like_dom_sf"/>
</dbReference>
<reference evidence="3" key="4">
    <citation type="submission" date="2025-05" db="UniProtKB">
        <authorList>
            <consortium name="EnsemblFungi"/>
        </authorList>
    </citation>
    <scope>IDENTIFICATION</scope>
    <source>
        <strain evidence="3">isolate 1-1 / race 1 (BBBD)</strain>
    </source>
</reference>
<reference evidence="2" key="1">
    <citation type="submission" date="2009-11" db="EMBL/GenBank/DDBJ databases">
        <authorList>
            <consortium name="The Broad Institute Genome Sequencing Platform"/>
            <person name="Ward D."/>
            <person name="Feldgarden M."/>
            <person name="Earl A."/>
            <person name="Young S.K."/>
            <person name="Zeng Q."/>
            <person name="Koehrsen M."/>
            <person name="Alvarado L."/>
            <person name="Berlin A."/>
            <person name="Bochicchio J."/>
            <person name="Borenstein D."/>
            <person name="Chapman S.B."/>
            <person name="Chen Z."/>
            <person name="Engels R."/>
            <person name="Freedman E."/>
            <person name="Gellesch M."/>
            <person name="Goldberg J."/>
            <person name="Griggs A."/>
            <person name="Gujja S."/>
            <person name="Heilman E."/>
            <person name="Heiman D."/>
            <person name="Hepburn T."/>
            <person name="Howarth C."/>
            <person name="Jen D."/>
            <person name="Larson L."/>
            <person name="Lewis B."/>
            <person name="Mehta T."/>
            <person name="Park D."/>
            <person name="Pearson M."/>
            <person name="Roberts A."/>
            <person name="Saif S."/>
            <person name="Shea T."/>
            <person name="Shenoy N."/>
            <person name="Sisk P."/>
            <person name="Stolte C."/>
            <person name="Sykes S."/>
            <person name="Thomson T."/>
            <person name="Walk T."/>
            <person name="White J."/>
            <person name="Yandava C."/>
            <person name="Izard J."/>
            <person name="Baranova O.V."/>
            <person name="Blanton J.M."/>
            <person name="Tanner A.C."/>
            <person name="Dewhirst F.E."/>
            <person name="Haas B."/>
            <person name="Nusbaum C."/>
            <person name="Birren B."/>
        </authorList>
    </citation>
    <scope>NUCLEOTIDE SEQUENCE [LARGE SCALE GENOMIC DNA]</scope>
    <source>
        <strain evidence="2">1-1 BBBD Race 1</strain>
    </source>
</reference>
<dbReference type="Pfam" id="PF12014">
    <property type="entry name" value="Cyclin_D1_bind"/>
    <property type="match status" value="1"/>
</dbReference>
<accession>A0A180GMG3</accession>
<dbReference type="InterPro" id="IPR001810">
    <property type="entry name" value="F-box_dom"/>
</dbReference>
<dbReference type="PANTHER" id="PTHR14381">
    <property type="entry name" value="DACTYLIN"/>
    <property type="match status" value="1"/>
</dbReference>
<protein>
    <submittedName>
        <fullName evidence="3">F-box domain-containing protein</fullName>
    </submittedName>
</protein>
<sequence>MATLDSLPVDIIHHILTHLDLRSTSRLSRASRSLHRLTRSDSLWRRIAKTLVGPWTHRARLTAVQKPPPDWTTDPNCFPLSQFSQPNPSHHAQELPINSWYQFCTRFLIPHFHFLGWHVSNILPHGQLILVTYDTSSGRLRAEEIKCRNLYSTHPDPFFIHPFGLGRPEPSASAHPSAQQAQAPVWPSWLPLSQIHLDSNRVQYSLAPGVESPEASRYTFDIFAPLYVASPLFSIFPFEPHYRLACVPSSHQQITIQKPSLIVKPWSALVLEDAPTPLCHPTQIIARRANILSREVLAHEQMDMVSDPGPDAAEFHSLTLASSPETPAGRVDTAAPNNDPRIRYQGGARQQQAVRASNILLGGRTYTTNGAGLLRPVVHFPVWSIEYYPLIGPPPLHPSGGGHGGPHGLWVGCYGSHGTEFGHIIVEPDLISFVKLTGDPNIPAGQLSWKVRSDRIQSINPIPLTQAISIDLGTSQADPGWLKGLGQVANTNYEEPGWINTEVQFISNHQHTPHPAHLSSDHHLLRDVEQIRVKWIELGRVSTFFKVVFP</sequence>
<reference evidence="2" key="2">
    <citation type="submission" date="2016-05" db="EMBL/GenBank/DDBJ databases">
        <title>Comparative analysis highlights variable genome content of wheat rusts and divergence of the mating loci.</title>
        <authorList>
            <person name="Cuomo C.A."/>
            <person name="Bakkeren G."/>
            <person name="Szabo L."/>
            <person name="Khalil H."/>
            <person name="Joly D."/>
            <person name="Goldberg J."/>
            <person name="Young S."/>
            <person name="Zeng Q."/>
            <person name="Fellers J."/>
        </authorList>
    </citation>
    <scope>NUCLEOTIDE SEQUENCE [LARGE SCALE GENOMIC DNA]</scope>
    <source>
        <strain evidence="2">1-1 BBBD Race 1</strain>
    </source>
</reference>
<dbReference type="SMART" id="SM00256">
    <property type="entry name" value="FBOX"/>
    <property type="match status" value="1"/>
</dbReference>
<dbReference type="PROSITE" id="PS50181">
    <property type="entry name" value="FBOX"/>
    <property type="match status" value="1"/>
</dbReference>
<dbReference type="UniPathway" id="UPA00143"/>
<dbReference type="VEuPathDB" id="FungiDB:PTTG_06572"/>
<dbReference type="Pfam" id="PF12937">
    <property type="entry name" value="F-box-like"/>
    <property type="match status" value="1"/>
</dbReference>
<proteinExistence type="predicted"/>
<dbReference type="GO" id="GO:0031146">
    <property type="term" value="P:SCF-dependent proteasomal ubiquitin-dependent protein catabolic process"/>
    <property type="evidence" value="ECO:0007669"/>
    <property type="project" value="TreeGrafter"/>
</dbReference>
<dbReference type="OrthoDB" id="722566at2759"/>
<reference evidence="3 4" key="3">
    <citation type="journal article" date="2017" name="G3 (Bethesda)">
        <title>Comparative analysis highlights variable genome content of wheat rusts and divergence of the mating loci.</title>
        <authorList>
            <person name="Cuomo C.A."/>
            <person name="Bakkeren G."/>
            <person name="Khalil H.B."/>
            <person name="Panwar V."/>
            <person name="Joly D."/>
            <person name="Linning R."/>
            <person name="Sakthikumar S."/>
            <person name="Song X."/>
            <person name="Adiconis X."/>
            <person name="Fan L."/>
            <person name="Goldberg J.M."/>
            <person name="Levin J.Z."/>
            <person name="Young S."/>
            <person name="Zeng Q."/>
            <person name="Anikster Y."/>
            <person name="Bruce M."/>
            <person name="Wang M."/>
            <person name="Yin C."/>
            <person name="McCallum B."/>
            <person name="Szabo L.J."/>
            <person name="Hulbert S."/>
            <person name="Chen X."/>
            <person name="Fellers J.P."/>
        </authorList>
    </citation>
    <scope>NUCLEOTIDE SEQUENCE</scope>
    <source>
        <strain evidence="3">isolate 1-1 / race 1 (BBBD)</strain>
        <strain evidence="4">Isolate 1-1 / race 1 (BBBD)</strain>
    </source>
</reference>
<dbReference type="PANTHER" id="PTHR14381:SF1">
    <property type="entry name" value="F-BOX_WD REPEAT-CONTAINING PROTEIN 4"/>
    <property type="match status" value="1"/>
</dbReference>
<organism evidence="2">
    <name type="scientific">Puccinia triticina (isolate 1-1 / race 1 (BBBD))</name>
    <name type="common">Brown leaf rust fungus</name>
    <dbReference type="NCBI Taxonomy" id="630390"/>
    <lineage>
        <taxon>Eukaryota</taxon>
        <taxon>Fungi</taxon>
        <taxon>Dikarya</taxon>
        <taxon>Basidiomycota</taxon>
        <taxon>Pucciniomycotina</taxon>
        <taxon>Pucciniomycetes</taxon>
        <taxon>Pucciniales</taxon>
        <taxon>Pucciniaceae</taxon>
        <taxon>Puccinia</taxon>
    </lineage>
</organism>
<evidence type="ECO:0000313" key="3">
    <source>
        <dbReference type="EnsemblFungi" id="PTTG_06572-t43_1-p1"/>
    </source>
</evidence>
<gene>
    <name evidence="2" type="ORF">PTTG_06572</name>
</gene>
<feature type="domain" description="F-box" evidence="1">
    <location>
        <begin position="1"/>
        <end position="47"/>
    </location>
</feature>
<dbReference type="Proteomes" id="UP000005240">
    <property type="component" value="Unassembled WGS sequence"/>
</dbReference>
<dbReference type="EMBL" id="ADAS02000048">
    <property type="protein sequence ID" value="OAV93668.1"/>
    <property type="molecule type" value="Genomic_DNA"/>
</dbReference>
<dbReference type="GO" id="GO:0016567">
    <property type="term" value="P:protein ubiquitination"/>
    <property type="evidence" value="ECO:0007669"/>
    <property type="project" value="UniProtKB-UniPathway"/>
</dbReference>
<evidence type="ECO:0000259" key="1">
    <source>
        <dbReference type="PROSITE" id="PS50181"/>
    </source>
</evidence>
<dbReference type="AlphaFoldDB" id="A0A180GMG3"/>
<dbReference type="SUPFAM" id="SSF81383">
    <property type="entry name" value="F-box domain"/>
    <property type="match status" value="1"/>
</dbReference>
<evidence type="ECO:0000313" key="4">
    <source>
        <dbReference type="Proteomes" id="UP000005240"/>
    </source>
</evidence>
<name>A0A180GMG3_PUCT1</name>
<dbReference type="InterPro" id="IPR052301">
    <property type="entry name" value="SCF_F-box/WD-repeat"/>
</dbReference>
<dbReference type="EnsemblFungi" id="PTTG_06572-t43_1">
    <property type="protein sequence ID" value="PTTG_06572-t43_1-p1"/>
    <property type="gene ID" value="PTTG_06572"/>
</dbReference>
<keyword evidence="4" id="KW-1185">Reference proteome</keyword>
<evidence type="ECO:0000313" key="2">
    <source>
        <dbReference type="EMBL" id="OAV93668.1"/>
    </source>
</evidence>